<protein>
    <submittedName>
        <fullName evidence="4">T9SS C-terminal target domain-containing protein</fullName>
    </submittedName>
</protein>
<dbReference type="Pfam" id="PF18962">
    <property type="entry name" value="Por_Secre_tail"/>
    <property type="match status" value="1"/>
</dbReference>
<reference evidence="4 5" key="1">
    <citation type="submission" date="2018-11" db="EMBL/GenBank/DDBJ databases">
        <title>Flavobacterium sp. nov., YIM 102796 draft genome.</title>
        <authorList>
            <person name="Li G."/>
            <person name="Jiang Y."/>
        </authorList>
    </citation>
    <scope>NUCLEOTIDE SEQUENCE [LARGE SCALE GENOMIC DNA]</scope>
    <source>
        <strain evidence="4 5">YIM 102796</strain>
    </source>
</reference>
<evidence type="ECO:0000256" key="2">
    <source>
        <dbReference type="SAM" id="SignalP"/>
    </source>
</evidence>
<evidence type="ECO:0000256" key="1">
    <source>
        <dbReference type="ARBA" id="ARBA00022729"/>
    </source>
</evidence>
<feature type="chain" id="PRO_5018025155" evidence="2">
    <location>
        <begin position="21"/>
        <end position="563"/>
    </location>
</feature>
<evidence type="ECO:0000259" key="3">
    <source>
        <dbReference type="Pfam" id="PF18962"/>
    </source>
</evidence>
<accession>A0A3P1B6S6</accession>
<dbReference type="OrthoDB" id="9811934at2"/>
<organism evidence="4 5">
    <name type="scientific">Paenimyroides viscosum</name>
    <dbReference type="NCBI Taxonomy" id="2488729"/>
    <lineage>
        <taxon>Bacteria</taxon>
        <taxon>Pseudomonadati</taxon>
        <taxon>Bacteroidota</taxon>
        <taxon>Flavobacteriia</taxon>
        <taxon>Flavobacteriales</taxon>
        <taxon>Flavobacteriaceae</taxon>
        <taxon>Paenimyroides</taxon>
    </lineage>
</organism>
<name>A0A3P1B6S6_9FLAO</name>
<gene>
    <name evidence="4" type="ORF">EG242_01070</name>
</gene>
<dbReference type="InterPro" id="IPR026444">
    <property type="entry name" value="Secre_tail"/>
</dbReference>
<dbReference type="EMBL" id="RQTJ01000002">
    <property type="protein sequence ID" value="RRA96659.1"/>
    <property type="molecule type" value="Genomic_DNA"/>
</dbReference>
<dbReference type="AlphaFoldDB" id="A0A3P1B6S6"/>
<feature type="signal peptide" evidence="2">
    <location>
        <begin position="1"/>
        <end position="20"/>
    </location>
</feature>
<comment type="caution">
    <text evidence="4">The sequence shown here is derived from an EMBL/GenBank/DDBJ whole genome shotgun (WGS) entry which is preliminary data.</text>
</comment>
<keyword evidence="5" id="KW-1185">Reference proteome</keyword>
<keyword evidence="1 2" id="KW-0732">Signal</keyword>
<evidence type="ECO:0000313" key="5">
    <source>
        <dbReference type="Proteomes" id="UP000268372"/>
    </source>
</evidence>
<proteinExistence type="predicted"/>
<dbReference type="NCBIfam" id="TIGR04183">
    <property type="entry name" value="Por_Secre_tail"/>
    <property type="match status" value="1"/>
</dbReference>
<evidence type="ECO:0000313" key="4">
    <source>
        <dbReference type="EMBL" id="RRA96659.1"/>
    </source>
</evidence>
<dbReference type="Proteomes" id="UP000268372">
    <property type="component" value="Unassembled WGS sequence"/>
</dbReference>
<sequence>MKLKYLLLILLFVNTLKHQAQINSHIIIPKAVRIDSDLTTNNSIYSIVNFNTPSYAIQNQTITNVSGMVGNNLGYDTAILKFNGNFVLQDYWHFGGSGSEGFTVIHEDNNKNVYALLEIQAAITIDNVLYQAPPQSEIHSLIIKFNSNGQIAWVKRINEFLIQPKIKTYNNEIFIAGQYKGMSLTIENTTVSGNQVHPQLSETFLAKFNATNGSLQWLRTSETTVGVNENNMGTHCVDLELDQNGNAVLIANLFSPAVKFGTTNVSFVTNNAVSNNAVTVIAKYSNAGNVSWAKAPTVMNNRLLFAEDLDIDGTGNIYVSANATGGVNYWGTSVNPSFTTTGMYGHLFKLNASGSFQWAKANTNIQGGLKIYGIKCVQNDVVATYHALNSQIIDNQTINISNTSAILGVFGSNGTLKSYKLHVPDNPDPNRFYITNILHYSSAGYILSGNQSADIILDNSYPMPLPNPTNFTNNFIIKSGEFASAKEIVVDKWKLYPNPAKDEFFVEGEELSLQYKIYDLSGRIVDENSLRNSKINISNLSNGIYVVELANDEFMQRVKIIKE</sequence>
<feature type="domain" description="Secretion system C-terminal sorting" evidence="3">
    <location>
        <begin position="495"/>
        <end position="559"/>
    </location>
</feature>
<dbReference type="RefSeq" id="WP_124898073.1">
    <property type="nucleotide sequence ID" value="NZ_RQTJ01000002.1"/>
</dbReference>